<dbReference type="GO" id="GO:0044281">
    <property type="term" value="P:small molecule metabolic process"/>
    <property type="evidence" value="ECO:0007669"/>
    <property type="project" value="UniProtKB-ARBA"/>
</dbReference>
<dbReference type="PANTHER" id="PTHR42796:SF4">
    <property type="entry name" value="FUMARYLACETOACETATE HYDROLASE DOMAIN-CONTAINING PROTEIN 2A"/>
    <property type="match status" value="1"/>
</dbReference>
<dbReference type="Proteomes" id="UP000427373">
    <property type="component" value="Chromosome"/>
</dbReference>
<feature type="domain" description="Fumarylacetoacetase-like C-terminal" evidence="3">
    <location>
        <begin position="55"/>
        <end position="281"/>
    </location>
</feature>
<dbReference type="AlphaFoldDB" id="A0A650CFR2"/>
<dbReference type="InterPro" id="IPR011234">
    <property type="entry name" value="Fumarylacetoacetase-like_C"/>
</dbReference>
<reference evidence="4 7" key="2">
    <citation type="submission" date="2020-08" db="EMBL/GenBank/DDBJ databases">
        <title>Genomic Encyclopedia of Type Strains, Phase IV (KMG-IV): sequencing the most valuable type-strain genomes for metagenomic binning, comparative biology and taxonomic classification.</title>
        <authorList>
            <person name="Goeker M."/>
        </authorList>
    </citation>
    <scope>NUCLEOTIDE SEQUENCE [LARGE SCALE GENOMIC DNA]</scope>
    <source>
        <strain evidence="4 7">DSM 12421</strain>
    </source>
</reference>
<dbReference type="KEGG" id="soh:D1869_03550"/>
<sequence>MTKFLSFLVNNTRKLGILNGNYVYEVKDFYSTEPKGEAYNIEEIEFDIPITPSAIICTLVNTPGMIGVKDKSEAREFIKSPKFFLKLPSVAIPHKKPIITPKDAIRPEVEIGVITRKIKRGATLDEIKKNIIGYTVFNDITYPPGIKEDSYYAYRRDPIDGKVKKLLIRGTHFRNKVRDSFAPFGPWIVTPEEIDDVNSLEMKSYYDGKLVQEGNSEDFIFSIEDIILELTKYVTLPEFSLISSGSVGYIGAEDVSEFSLKPVNNAIMSAEVEKIGRLENPTIIDENNV</sequence>
<evidence type="ECO:0000259" key="3">
    <source>
        <dbReference type="Pfam" id="PF01557"/>
    </source>
</evidence>
<dbReference type="SUPFAM" id="SSF56529">
    <property type="entry name" value="FAH"/>
    <property type="match status" value="1"/>
</dbReference>
<evidence type="ECO:0000313" key="7">
    <source>
        <dbReference type="Proteomes" id="UP000582213"/>
    </source>
</evidence>
<evidence type="ECO:0000313" key="4">
    <source>
        <dbReference type="EMBL" id="MBB5254853.1"/>
    </source>
</evidence>
<dbReference type="Pfam" id="PF01557">
    <property type="entry name" value="FAA_hydrolase"/>
    <property type="match status" value="1"/>
</dbReference>
<dbReference type="GO" id="GO:0016853">
    <property type="term" value="F:isomerase activity"/>
    <property type="evidence" value="ECO:0007669"/>
    <property type="project" value="UniProtKB-KW"/>
</dbReference>
<dbReference type="Proteomes" id="UP000582213">
    <property type="component" value="Unassembled WGS sequence"/>
</dbReference>
<comment type="similarity">
    <text evidence="1">Belongs to the FAH family.</text>
</comment>
<keyword evidence="5" id="KW-0413">Isomerase</keyword>
<dbReference type="Gene3D" id="3.90.850.10">
    <property type="entry name" value="Fumarylacetoacetase-like, C-terminal domain"/>
    <property type="match status" value="1"/>
</dbReference>
<dbReference type="EMBL" id="CP045484">
    <property type="protein sequence ID" value="QGR16377.1"/>
    <property type="molecule type" value="Genomic_DNA"/>
</dbReference>
<evidence type="ECO:0000256" key="1">
    <source>
        <dbReference type="ARBA" id="ARBA00010211"/>
    </source>
</evidence>
<evidence type="ECO:0000256" key="2">
    <source>
        <dbReference type="ARBA" id="ARBA00022723"/>
    </source>
</evidence>
<evidence type="ECO:0000313" key="5">
    <source>
        <dbReference type="EMBL" id="QGR16377.1"/>
    </source>
</evidence>
<dbReference type="GeneID" id="42800290"/>
<dbReference type="OrthoDB" id="6242at2157"/>
<keyword evidence="6" id="KW-1185">Reference proteome</keyword>
<dbReference type="RefSeq" id="WP_156013935.1">
    <property type="nucleotide sequence ID" value="NZ_CP045484.1"/>
</dbReference>
<keyword evidence="2" id="KW-0479">Metal-binding</keyword>
<gene>
    <name evidence="5" type="ORF">D1869_03550</name>
    <name evidence="4" type="ORF">HNQ62_002627</name>
</gene>
<proteinExistence type="inferred from homology"/>
<dbReference type="PANTHER" id="PTHR42796">
    <property type="entry name" value="FUMARYLACETOACETATE HYDROLASE DOMAIN-CONTAINING PROTEIN 2A-RELATED"/>
    <property type="match status" value="1"/>
</dbReference>
<organism evidence="5 6">
    <name type="scientific">Sulfurisphaera ohwakuensis</name>
    <dbReference type="NCBI Taxonomy" id="69656"/>
    <lineage>
        <taxon>Archaea</taxon>
        <taxon>Thermoproteota</taxon>
        <taxon>Thermoprotei</taxon>
        <taxon>Sulfolobales</taxon>
        <taxon>Sulfolobaceae</taxon>
        <taxon>Sulfurisphaera</taxon>
    </lineage>
</organism>
<dbReference type="InterPro" id="IPR051121">
    <property type="entry name" value="FAH"/>
</dbReference>
<reference evidence="5 6" key="1">
    <citation type="submission" date="2019-10" db="EMBL/GenBank/DDBJ databases">
        <title>Genome Sequences from Six Type Strain Members of the Archaeal Family Sulfolobaceae: Acidianus ambivalens, Acidianus infernus, Metallosphaera prunae, Stygiolobus azoricus, Sulfolobus metallicus, and Sulfurisphaera ohwakuensis.</title>
        <authorList>
            <person name="Counts J.A."/>
            <person name="Kelly R.M."/>
        </authorList>
    </citation>
    <scope>NUCLEOTIDE SEQUENCE [LARGE SCALE GENOMIC DNA]</scope>
    <source>
        <strain evidence="5 6">TA-1</strain>
    </source>
</reference>
<evidence type="ECO:0000313" key="6">
    <source>
        <dbReference type="Proteomes" id="UP000427373"/>
    </source>
</evidence>
<dbReference type="EMBL" id="JACHFY010000027">
    <property type="protein sequence ID" value="MBB5254853.1"/>
    <property type="molecule type" value="Genomic_DNA"/>
</dbReference>
<accession>A0A650CFR2</accession>
<dbReference type="GO" id="GO:0046872">
    <property type="term" value="F:metal ion binding"/>
    <property type="evidence" value="ECO:0007669"/>
    <property type="project" value="UniProtKB-KW"/>
</dbReference>
<name>A0A650CFR2_SULOH</name>
<protein>
    <submittedName>
        <fullName evidence="5">2-hydroxyhepta-2,4-diene-1,7-dioate isomerase</fullName>
    </submittedName>
    <submittedName>
        <fullName evidence="4">2-keto-4-pentenoate hydratase/2-oxohepta-3-ene-1,7-dioic acid hydratase in catechol pathway</fullName>
    </submittedName>
</protein>
<dbReference type="InterPro" id="IPR036663">
    <property type="entry name" value="Fumarylacetoacetase_C_sf"/>
</dbReference>